<feature type="transmembrane region" description="Helical" evidence="5">
    <location>
        <begin position="119"/>
        <end position="140"/>
    </location>
</feature>
<evidence type="ECO:0000313" key="8">
    <source>
        <dbReference type="EMBL" id="CBW26531.1"/>
    </source>
</evidence>
<feature type="domain" description="CBS" evidence="6">
    <location>
        <begin position="261"/>
        <end position="319"/>
    </location>
</feature>
<gene>
    <name evidence="8" type="ordered locus">BMS_1696</name>
</gene>
<proteinExistence type="predicted"/>
<dbReference type="Pfam" id="PF00571">
    <property type="entry name" value="CBS"/>
    <property type="match status" value="1"/>
</dbReference>
<keyword evidence="2 3" id="KW-0129">CBS domain</keyword>
<evidence type="ECO:0000259" key="7">
    <source>
        <dbReference type="PROSITE" id="PS51846"/>
    </source>
</evidence>
<dbReference type="OrthoDB" id="5289121at2"/>
<organism evidence="8 9">
    <name type="scientific">Halobacteriovorax marinus (strain ATCC BAA-682 / DSM 15412 / SJ)</name>
    <name type="common">Bacteriovorax marinus</name>
    <dbReference type="NCBI Taxonomy" id="862908"/>
    <lineage>
        <taxon>Bacteria</taxon>
        <taxon>Pseudomonadati</taxon>
        <taxon>Bdellovibrionota</taxon>
        <taxon>Bacteriovoracia</taxon>
        <taxon>Bacteriovoracales</taxon>
        <taxon>Halobacteriovoraceae</taxon>
        <taxon>Halobacteriovorax</taxon>
    </lineage>
</organism>
<feature type="transmembrane region" description="Helical" evidence="5">
    <location>
        <begin position="88"/>
        <end position="107"/>
    </location>
</feature>
<keyword evidence="1" id="KW-0677">Repeat</keyword>
<keyword evidence="4 5" id="KW-1133">Transmembrane helix</keyword>
<dbReference type="PROSITE" id="PS51846">
    <property type="entry name" value="CNNM"/>
    <property type="match status" value="1"/>
</dbReference>
<evidence type="ECO:0000256" key="2">
    <source>
        <dbReference type="ARBA" id="ARBA00023122"/>
    </source>
</evidence>
<evidence type="ECO:0000256" key="5">
    <source>
        <dbReference type="SAM" id="Phobius"/>
    </source>
</evidence>
<evidence type="ECO:0000313" key="9">
    <source>
        <dbReference type="Proteomes" id="UP000008963"/>
    </source>
</evidence>
<dbReference type="GO" id="GO:0005886">
    <property type="term" value="C:plasma membrane"/>
    <property type="evidence" value="ECO:0007669"/>
    <property type="project" value="TreeGrafter"/>
</dbReference>
<dbReference type="KEGG" id="bmx:BMS_1696"/>
<dbReference type="Gene3D" id="3.10.580.10">
    <property type="entry name" value="CBS-domain"/>
    <property type="match status" value="1"/>
</dbReference>
<sequence>MTLLIFFIFISIFISFLCSVLEAVVLSVTPSYLGSIENSDPKLYKKLKPLLENIERPLAAILSLNTFAHTIGATGAGAQVQLLFGETYLTLFSVILTFAILILSEIIPKSIGARHWKKLMAPVAFILPLFIFVSFPLVWLSEVISKALKSGEDDKLSRDEIHAVAEIGMRDGAIFPEEYEAFKSMLSFPRKSISHITLRPENIFTLPITTKTKDIPALCQNHKYSRIPITGDYQYDIRGYVLRSEVLEAIILDPETPLGDLVKPMLQVAQDTKIRKVFQKLIQRKEHMASVHCESGELKGIVTLEDIIEEILGLDIRDETDD</sequence>
<dbReference type="InterPro" id="IPR046342">
    <property type="entry name" value="CBS_dom_sf"/>
</dbReference>
<dbReference type="PANTHER" id="PTHR22777">
    <property type="entry name" value="HEMOLYSIN-RELATED"/>
    <property type="match status" value="1"/>
</dbReference>
<dbReference type="AlphaFoldDB" id="E1X1E0"/>
<dbReference type="InterPro" id="IPR000644">
    <property type="entry name" value="CBS_dom"/>
</dbReference>
<dbReference type="STRING" id="862908.BMS_1696"/>
<dbReference type="eggNOG" id="COG1253">
    <property type="taxonomic scope" value="Bacteria"/>
</dbReference>
<dbReference type="Pfam" id="PF01595">
    <property type="entry name" value="CNNM"/>
    <property type="match status" value="1"/>
</dbReference>
<evidence type="ECO:0000256" key="4">
    <source>
        <dbReference type="PROSITE-ProRule" id="PRU01193"/>
    </source>
</evidence>
<protein>
    <submittedName>
        <fullName evidence="8">Transmembrane protein</fullName>
    </submittedName>
</protein>
<keyword evidence="9" id="KW-1185">Reference proteome</keyword>
<reference evidence="9" key="1">
    <citation type="journal article" date="2013" name="ISME J.">
        <title>A small predatory core genome in the divergent marine Bacteriovorax marinus SJ and the terrestrial Bdellovibrio bacteriovorus.</title>
        <authorList>
            <person name="Crossman L.C."/>
            <person name="Chen H."/>
            <person name="Cerdeno-Tarraga A.M."/>
            <person name="Brooks K."/>
            <person name="Quail M.A."/>
            <person name="Pineiro S.A."/>
            <person name="Hobley L."/>
            <person name="Sockett R.E."/>
            <person name="Bentley S.D."/>
            <person name="Parkhill J."/>
            <person name="Williams H.N."/>
            <person name="Stine O.C."/>
        </authorList>
    </citation>
    <scope>NUCLEOTIDE SEQUENCE [LARGE SCALE GENOMIC DNA]</scope>
    <source>
        <strain evidence="9">ATCC BAA-682 / DSM 15412 / SJ</strain>
    </source>
</reference>
<dbReference type="PATRIC" id="fig|862908.3.peg.1613"/>
<name>E1X1E0_HALMS</name>
<dbReference type="SUPFAM" id="SSF54631">
    <property type="entry name" value="CBS-domain pair"/>
    <property type="match status" value="1"/>
</dbReference>
<dbReference type="InterPro" id="IPR002550">
    <property type="entry name" value="CNNM"/>
</dbReference>
<feature type="domain" description="CBS" evidence="6">
    <location>
        <begin position="198"/>
        <end position="258"/>
    </location>
</feature>
<dbReference type="EMBL" id="FQ312005">
    <property type="protein sequence ID" value="CBW26531.1"/>
    <property type="molecule type" value="Genomic_DNA"/>
</dbReference>
<evidence type="ECO:0000256" key="1">
    <source>
        <dbReference type="ARBA" id="ARBA00022737"/>
    </source>
</evidence>
<dbReference type="PROSITE" id="PS51371">
    <property type="entry name" value="CBS"/>
    <property type="match status" value="2"/>
</dbReference>
<keyword evidence="4 5" id="KW-0472">Membrane</keyword>
<dbReference type="PANTHER" id="PTHR22777:SF4">
    <property type="entry name" value="UPF0053 PROTEIN SLL1254"/>
    <property type="match status" value="1"/>
</dbReference>
<dbReference type="RefSeq" id="WP_014244312.1">
    <property type="nucleotide sequence ID" value="NC_016620.1"/>
</dbReference>
<evidence type="ECO:0000256" key="3">
    <source>
        <dbReference type="PROSITE-ProRule" id="PRU00703"/>
    </source>
</evidence>
<dbReference type="Proteomes" id="UP000008963">
    <property type="component" value="Chromosome"/>
</dbReference>
<feature type="domain" description="CNNM transmembrane" evidence="7">
    <location>
        <begin position="1"/>
        <end position="178"/>
    </location>
</feature>
<keyword evidence="4 5" id="KW-0812">Transmembrane</keyword>
<accession>E1X1E0</accession>
<dbReference type="HOGENOM" id="CLU_015237_4_1_7"/>
<evidence type="ECO:0000259" key="6">
    <source>
        <dbReference type="PROSITE" id="PS51371"/>
    </source>
</evidence>